<keyword evidence="3" id="KW-0547">Nucleotide-binding</keyword>
<reference evidence="7 8" key="1">
    <citation type="submission" date="2018-10" db="EMBL/GenBank/DDBJ databases">
        <title>Sequencing the genomes of 1000 actinobacteria strains.</title>
        <authorList>
            <person name="Klenk H.-P."/>
        </authorList>
    </citation>
    <scope>NUCLEOTIDE SEQUENCE [LARGE SCALE GENOMIC DNA]</scope>
    <source>
        <strain evidence="7 8">DSM 45175</strain>
    </source>
</reference>
<keyword evidence="5" id="KW-0029">Amino-acid transport</keyword>
<dbReference type="GO" id="GO:0016887">
    <property type="term" value="F:ATP hydrolysis activity"/>
    <property type="evidence" value="ECO:0007669"/>
    <property type="project" value="InterPro"/>
</dbReference>
<dbReference type="OrthoDB" id="9805514at2"/>
<dbReference type="InterPro" id="IPR003439">
    <property type="entry name" value="ABC_transporter-like_ATP-bd"/>
</dbReference>
<evidence type="ECO:0000256" key="2">
    <source>
        <dbReference type="ARBA" id="ARBA00022448"/>
    </source>
</evidence>
<evidence type="ECO:0000256" key="5">
    <source>
        <dbReference type="ARBA" id="ARBA00022970"/>
    </source>
</evidence>
<dbReference type="SMART" id="SM00382">
    <property type="entry name" value="AAA"/>
    <property type="match status" value="1"/>
</dbReference>
<dbReference type="PANTHER" id="PTHR43820:SF4">
    <property type="entry name" value="HIGH-AFFINITY BRANCHED-CHAIN AMINO ACID TRANSPORT ATP-BINDING PROTEIN LIVF"/>
    <property type="match status" value="1"/>
</dbReference>
<proteinExistence type="inferred from homology"/>
<protein>
    <submittedName>
        <fullName evidence="7">Amino acid/amide ABC transporter ATP-binding protein 2 (HAAT family)</fullName>
    </submittedName>
</protein>
<dbReference type="Pfam" id="PF00005">
    <property type="entry name" value="ABC_tran"/>
    <property type="match status" value="1"/>
</dbReference>
<comment type="caution">
    <text evidence="7">The sequence shown here is derived from an EMBL/GenBank/DDBJ whole genome shotgun (WGS) entry which is preliminary data.</text>
</comment>
<dbReference type="InterPro" id="IPR017871">
    <property type="entry name" value="ABC_transporter-like_CS"/>
</dbReference>
<evidence type="ECO:0000256" key="4">
    <source>
        <dbReference type="ARBA" id="ARBA00022840"/>
    </source>
</evidence>
<dbReference type="AlphaFoldDB" id="A0A495JVD6"/>
<evidence type="ECO:0000313" key="8">
    <source>
        <dbReference type="Proteomes" id="UP000277671"/>
    </source>
</evidence>
<sequence>MLGVADLHVDYGGVVALRGVDLRVDQGELVALVGANGAGKSTLLKAVSGLHRPVRGTVTFLGEEIGDLPAFRIARRGAVLVPEGRRLFGQQSVLQNLLLGGYHRTEVEREAELTRVYELFPVLAERSGQRAGTLSGGEQQMVALGRALMSRPKLLMLDEPSLGISPKFTRMIFEVLAEIRRSGTTVLLVEQNLRAALELADRAYVLQTGRVVMSGPADELAGSDEVRRSYLGL</sequence>
<dbReference type="PROSITE" id="PS00211">
    <property type="entry name" value="ABC_TRANSPORTER_1"/>
    <property type="match status" value="1"/>
</dbReference>
<evidence type="ECO:0000256" key="3">
    <source>
        <dbReference type="ARBA" id="ARBA00022741"/>
    </source>
</evidence>
<dbReference type="InterPro" id="IPR003593">
    <property type="entry name" value="AAA+_ATPase"/>
</dbReference>
<evidence type="ECO:0000313" key="7">
    <source>
        <dbReference type="EMBL" id="RKR92963.1"/>
    </source>
</evidence>
<comment type="similarity">
    <text evidence="1">Belongs to the ABC transporter superfamily.</text>
</comment>
<feature type="domain" description="ABC transporter" evidence="6">
    <location>
        <begin position="2"/>
        <end position="233"/>
    </location>
</feature>
<evidence type="ECO:0000256" key="1">
    <source>
        <dbReference type="ARBA" id="ARBA00005417"/>
    </source>
</evidence>
<dbReference type="GO" id="GO:0015658">
    <property type="term" value="F:branched-chain amino acid transmembrane transporter activity"/>
    <property type="evidence" value="ECO:0007669"/>
    <property type="project" value="TreeGrafter"/>
</dbReference>
<dbReference type="EMBL" id="RBKT01000001">
    <property type="protein sequence ID" value="RKR92963.1"/>
    <property type="molecule type" value="Genomic_DNA"/>
</dbReference>
<evidence type="ECO:0000259" key="6">
    <source>
        <dbReference type="PROSITE" id="PS50893"/>
    </source>
</evidence>
<dbReference type="PROSITE" id="PS50893">
    <property type="entry name" value="ABC_TRANSPORTER_2"/>
    <property type="match status" value="1"/>
</dbReference>
<organism evidence="7 8">
    <name type="scientific">Micromonospora pisi</name>
    <dbReference type="NCBI Taxonomy" id="589240"/>
    <lineage>
        <taxon>Bacteria</taxon>
        <taxon>Bacillati</taxon>
        <taxon>Actinomycetota</taxon>
        <taxon>Actinomycetes</taxon>
        <taxon>Micromonosporales</taxon>
        <taxon>Micromonosporaceae</taxon>
        <taxon>Micromonospora</taxon>
    </lineage>
</organism>
<keyword evidence="2" id="KW-0813">Transport</keyword>
<dbReference type="InterPro" id="IPR027417">
    <property type="entry name" value="P-loop_NTPase"/>
</dbReference>
<dbReference type="GO" id="GO:0015807">
    <property type="term" value="P:L-amino acid transport"/>
    <property type="evidence" value="ECO:0007669"/>
    <property type="project" value="TreeGrafter"/>
</dbReference>
<gene>
    <name evidence="7" type="ORF">BDK92_7454</name>
</gene>
<accession>A0A495JVD6</accession>
<dbReference type="CDD" id="cd03224">
    <property type="entry name" value="ABC_TM1139_LivF_branched"/>
    <property type="match status" value="1"/>
</dbReference>
<dbReference type="Proteomes" id="UP000277671">
    <property type="component" value="Unassembled WGS sequence"/>
</dbReference>
<keyword evidence="4 7" id="KW-0067">ATP-binding</keyword>
<dbReference type="SUPFAM" id="SSF52540">
    <property type="entry name" value="P-loop containing nucleoside triphosphate hydrolases"/>
    <property type="match status" value="1"/>
</dbReference>
<dbReference type="Gene3D" id="3.40.50.300">
    <property type="entry name" value="P-loop containing nucleotide triphosphate hydrolases"/>
    <property type="match status" value="1"/>
</dbReference>
<dbReference type="GO" id="GO:0005524">
    <property type="term" value="F:ATP binding"/>
    <property type="evidence" value="ECO:0007669"/>
    <property type="project" value="UniProtKB-KW"/>
</dbReference>
<dbReference type="InterPro" id="IPR052156">
    <property type="entry name" value="BCAA_Transport_ATP-bd_LivF"/>
</dbReference>
<keyword evidence="8" id="KW-1185">Reference proteome</keyword>
<name>A0A495JVD6_9ACTN</name>
<dbReference type="PANTHER" id="PTHR43820">
    <property type="entry name" value="HIGH-AFFINITY BRANCHED-CHAIN AMINO ACID TRANSPORT ATP-BINDING PROTEIN LIVF"/>
    <property type="match status" value="1"/>
</dbReference>